<evidence type="ECO:0000313" key="1">
    <source>
        <dbReference type="EMBL" id="KAH0558890.1"/>
    </source>
</evidence>
<dbReference type="EMBL" id="JAHXZJ010000436">
    <property type="protein sequence ID" value="KAH0558890.1"/>
    <property type="molecule type" value="Genomic_DNA"/>
</dbReference>
<sequence>TASKDAALLNLRLIRHGTAYIFQRQLRNDELDALDNFEKSNPLIKQILGIS</sequence>
<comment type="caution">
    <text evidence="1">The sequence shown here is derived from an EMBL/GenBank/DDBJ whole genome shotgun (WGS) entry which is preliminary data.</text>
</comment>
<proteinExistence type="predicted"/>
<evidence type="ECO:0000313" key="2">
    <source>
        <dbReference type="Proteomes" id="UP000826195"/>
    </source>
</evidence>
<name>A0AAV7ISB5_COTGL</name>
<keyword evidence="2" id="KW-1185">Reference proteome</keyword>
<dbReference type="Proteomes" id="UP000826195">
    <property type="component" value="Unassembled WGS sequence"/>
</dbReference>
<dbReference type="AlphaFoldDB" id="A0AAV7ISB5"/>
<protein>
    <submittedName>
        <fullName evidence="1">Uncharacterized protein</fullName>
    </submittedName>
</protein>
<accession>A0AAV7ISB5</accession>
<gene>
    <name evidence="1" type="ORF">KQX54_000046</name>
</gene>
<organism evidence="1 2">
    <name type="scientific">Cotesia glomerata</name>
    <name type="common">Lepidopteran parasitic wasp</name>
    <name type="synonym">Apanteles glomeratus</name>
    <dbReference type="NCBI Taxonomy" id="32391"/>
    <lineage>
        <taxon>Eukaryota</taxon>
        <taxon>Metazoa</taxon>
        <taxon>Ecdysozoa</taxon>
        <taxon>Arthropoda</taxon>
        <taxon>Hexapoda</taxon>
        <taxon>Insecta</taxon>
        <taxon>Pterygota</taxon>
        <taxon>Neoptera</taxon>
        <taxon>Endopterygota</taxon>
        <taxon>Hymenoptera</taxon>
        <taxon>Apocrita</taxon>
        <taxon>Ichneumonoidea</taxon>
        <taxon>Braconidae</taxon>
        <taxon>Microgastrinae</taxon>
        <taxon>Cotesia</taxon>
    </lineage>
</organism>
<reference evidence="1 2" key="1">
    <citation type="journal article" date="2021" name="J. Hered.">
        <title>A chromosome-level genome assembly of the parasitoid wasp, Cotesia glomerata (Hymenoptera: Braconidae).</title>
        <authorList>
            <person name="Pinto B.J."/>
            <person name="Weis J.J."/>
            <person name="Gamble T."/>
            <person name="Ode P.J."/>
            <person name="Paul R."/>
            <person name="Zaspel J.M."/>
        </authorList>
    </citation>
    <scope>NUCLEOTIDE SEQUENCE [LARGE SCALE GENOMIC DNA]</scope>
    <source>
        <strain evidence="1">CgM1</strain>
    </source>
</reference>
<feature type="non-terminal residue" evidence="1">
    <location>
        <position position="1"/>
    </location>
</feature>